<reference evidence="2 3" key="1">
    <citation type="submission" date="2024-02" db="EMBL/GenBank/DDBJ databases">
        <title>Chromosome-level genome assembly of the Eurasian Minnow (Phoxinus phoxinus).</title>
        <authorList>
            <person name="Oriowo T.O."/>
            <person name="Martin S."/>
            <person name="Stange M."/>
            <person name="Chrysostomakis Y."/>
            <person name="Brown T."/>
            <person name="Winkler S."/>
            <person name="Kukowka S."/>
            <person name="Myers E.W."/>
            <person name="Bohne A."/>
        </authorList>
    </citation>
    <scope>NUCLEOTIDE SEQUENCE [LARGE SCALE GENOMIC DNA]</scope>
    <source>
        <strain evidence="2">ZFMK-TIS-60720</strain>
        <tissue evidence="2">Whole Organism</tissue>
    </source>
</reference>
<dbReference type="PANTHER" id="PTHR34415">
    <property type="entry name" value="INTEGRASE CATALYTIC DOMAIN-CONTAINING PROTEIN"/>
    <property type="match status" value="1"/>
</dbReference>
<dbReference type="EMBL" id="JAYKXH010000021">
    <property type="protein sequence ID" value="KAK7130394.1"/>
    <property type="molecule type" value="Genomic_DNA"/>
</dbReference>
<accession>A0AAN9CHT1</accession>
<dbReference type="AlphaFoldDB" id="A0AAN9CHT1"/>
<evidence type="ECO:0000313" key="3">
    <source>
        <dbReference type="Proteomes" id="UP001364617"/>
    </source>
</evidence>
<keyword evidence="3" id="KW-1185">Reference proteome</keyword>
<sequence length="686" mass="78312">MDAAKFVADELNRGRYTNVLNYFFDKPDAYEQALTDSEDDLSDDESGMIRLNSIPNLQLSEDEDEEECIGLASDELDRKISEAISIVTFDGDTDREMGKIRNFDCKCYTRRKESSLHGRQSCSQKLSPDIIYNIRLDSLAAEKEWQDMRIIGHLEANRRTVQTSEMVTSTKKTPTKRKCARTTYFIGGNEICKNTFLFLMGIGKDTLADIVKHYEENGARPRLRKRHSLPRPPARFINPEDINRVVDFIKNYAEDNAIMLPGRQPGHKDWHVKLLPTHVSKALVWRLYVKTAKELGERAVCKTSFKALWNRLLPHIKSCRPRTDLCWQCQSNNEQLIRSANLPDDRKSEAVKKQQDHLSLVQKERAVYNDITAACRKICSGSNLSFGPSLPASKKIRMHYSFDFAQQLHFPSNPLQPGPMYFLTPRKCGLFGVSCEGLQKQVNYLIDEGMSSTKGSNEVISYMHHFFGNIGVGETEVDLHCDNCSGQNKNNFMLWYLAWRVGHKLHDQIEIHFVIAGHTKFSPDCGFGLIKQAYMKTRVNTLADIAEVVENSSPVSHLNIPQLVGTAEGKVLVQTFDWQQHLTRHFRRLPQIKSYQHFSFDAKRPGVVLAKTHCDAQPVEYQLLRNGADLPPIDGLPVLAPPGLNIDRQTYLYEKIRPFCADEARDITCPAPRVTTQKSPEKRMRM</sequence>
<dbReference type="InterPro" id="IPR057191">
    <property type="entry name" value="DUF7869"/>
</dbReference>
<dbReference type="Proteomes" id="UP001364617">
    <property type="component" value="Unassembled WGS sequence"/>
</dbReference>
<name>A0AAN9CHT1_9TELE</name>
<evidence type="ECO:0000259" key="1">
    <source>
        <dbReference type="Pfam" id="PF25273"/>
    </source>
</evidence>
<comment type="caution">
    <text evidence="2">The sequence shown here is derived from an EMBL/GenBank/DDBJ whole genome shotgun (WGS) entry which is preliminary data.</text>
</comment>
<feature type="domain" description="DUF7869" evidence="1">
    <location>
        <begin position="431"/>
        <end position="609"/>
    </location>
</feature>
<dbReference type="PANTHER" id="PTHR34415:SF1">
    <property type="entry name" value="INTEGRASE CATALYTIC DOMAIN-CONTAINING PROTEIN"/>
    <property type="match status" value="1"/>
</dbReference>
<dbReference type="Pfam" id="PF25273">
    <property type="entry name" value="DUF7869"/>
    <property type="match status" value="1"/>
</dbReference>
<protein>
    <recommendedName>
        <fullName evidence="1">DUF7869 domain-containing protein</fullName>
    </recommendedName>
</protein>
<evidence type="ECO:0000313" key="2">
    <source>
        <dbReference type="EMBL" id="KAK7130394.1"/>
    </source>
</evidence>
<gene>
    <name evidence="2" type="ORF">R3I93_019890</name>
</gene>
<organism evidence="2 3">
    <name type="scientific">Phoxinus phoxinus</name>
    <name type="common">Eurasian minnow</name>
    <dbReference type="NCBI Taxonomy" id="58324"/>
    <lineage>
        <taxon>Eukaryota</taxon>
        <taxon>Metazoa</taxon>
        <taxon>Chordata</taxon>
        <taxon>Craniata</taxon>
        <taxon>Vertebrata</taxon>
        <taxon>Euteleostomi</taxon>
        <taxon>Actinopterygii</taxon>
        <taxon>Neopterygii</taxon>
        <taxon>Teleostei</taxon>
        <taxon>Ostariophysi</taxon>
        <taxon>Cypriniformes</taxon>
        <taxon>Leuciscidae</taxon>
        <taxon>Phoxininae</taxon>
        <taxon>Phoxinus</taxon>
    </lineage>
</organism>
<proteinExistence type="predicted"/>